<evidence type="ECO:0000256" key="1">
    <source>
        <dbReference type="SAM" id="MobiDB-lite"/>
    </source>
</evidence>
<protein>
    <recommendedName>
        <fullName evidence="2">CobN/magnesium chelatase domain-containing protein</fullName>
    </recommendedName>
</protein>
<accession>A0AAW1NKU8</accession>
<dbReference type="PANTHER" id="PTHR44119">
    <property type="entry name" value="MAGNESIUM-CHELATASE SUBUNIT CHLH, CHLOROPLASTIC"/>
    <property type="match status" value="1"/>
</dbReference>
<feature type="domain" description="CobN/magnesium chelatase" evidence="2">
    <location>
        <begin position="1"/>
        <end position="762"/>
    </location>
</feature>
<feature type="compositionally biased region" description="Polar residues" evidence="1">
    <location>
        <begin position="311"/>
        <end position="323"/>
    </location>
</feature>
<feature type="region of interest" description="Disordered" evidence="1">
    <location>
        <begin position="309"/>
        <end position="332"/>
    </location>
</feature>
<evidence type="ECO:0000313" key="3">
    <source>
        <dbReference type="EMBL" id="KAK9785014.1"/>
    </source>
</evidence>
<dbReference type="Proteomes" id="UP001465755">
    <property type="component" value="Unassembled WGS sequence"/>
</dbReference>
<evidence type="ECO:0000313" key="4">
    <source>
        <dbReference type="Proteomes" id="UP001465755"/>
    </source>
</evidence>
<dbReference type="InterPro" id="IPR003672">
    <property type="entry name" value="CobN/Mg_chltase"/>
</dbReference>
<dbReference type="PANTHER" id="PTHR44119:SF1">
    <property type="entry name" value="MAGNESIUM-CHELATASE SUBUNIT CHLH, CHLOROPLASTIC"/>
    <property type="match status" value="1"/>
</dbReference>
<dbReference type="AlphaFoldDB" id="A0AAW1NKU8"/>
<organism evidence="3 4">
    <name type="scientific">Symbiochloris irregularis</name>
    <dbReference type="NCBI Taxonomy" id="706552"/>
    <lineage>
        <taxon>Eukaryota</taxon>
        <taxon>Viridiplantae</taxon>
        <taxon>Chlorophyta</taxon>
        <taxon>core chlorophytes</taxon>
        <taxon>Trebouxiophyceae</taxon>
        <taxon>Trebouxiales</taxon>
        <taxon>Trebouxiaceae</taxon>
        <taxon>Symbiochloris</taxon>
    </lineage>
</organism>
<dbReference type="CDD" id="cd10150">
    <property type="entry name" value="CobN_like"/>
    <property type="match status" value="1"/>
</dbReference>
<gene>
    <name evidence="3" type="ORF">WJX73_010470</name>
</gene>
<evidence type="ECO:0000259" key="2">
    <source>
        <dbReference type="Pfam" id="PF02514"/>
    </source>
</evidence>
<comment type="caution">
    <text evidence="3">The sequence shown here is derived from an EMBL/GenBank/DDBJ whole genome shotgun (WGS) entry which is preliminary data.</text>
</comment>
<keyword evidence="4" id="KW-1185">Reference proteome</keyword>
<dbReference type="Pfam" id="PF02514">
    <property type="entry name" value="CobN-Mg_chel"/>
    <property type="match status" value="1"/>
</dbReference>
<proteinExistence type="predicted"/>
<sequence length="781" mass="84604">MESQWGSLFSYSGLATSAKGNLVVGGIQLGNVWIGVQPALGIEGDPMRLLFERDLTPHPQYAAFYHWLTDSFGANAIVHFGMHGTAEWLPGAPLGNTGLSWADVLLGKLPNIYVYAANNPSESIIAKRRGYATIVSHNVPPYGRAGLYKQLAEVKSLVAEFREDPEHNAALRGPIVENLRAAGLQKDCPLPNLTTASSNGAAGSNGHGAAAPDVAEGHVEGEPELTAEAVMEIPVHDFAEYAGRLYSYLQVVEGRLFSEGLHTLGQAPNPEKTRSYLAAYFGERLPEVALDEVSHWNGEDLEGMRQRLERSLQQGTASTSAPSRSEPAGTQDFGPAIEEAVQVRQLLQRNTEELTGVLTALSGGYVLPEAGGDLLRDGPGVLPTGRNIHALDPYRMPSAAALERGTAAAEAILTQHQAANDGAWPETVAVNLWGLDAIKTKGESVAIVLHMLGARPLAEGTGRVARFELIPLAELQPEGRPRVDVLCNMSGIFRDSFQNVVELLDDLFQRAAMADEPPELNFVRKHASSMESEGLANPGARLFSNPAGDYGSMVNERVGASDWESGDELGSTWASRNSFSYGRGQERGTARPEVLEKLLGTTERVVQEVDSVEYGLTDIQEYYANTGALSRAAQNAKGEGGKKVATSIVEAFGEKGKARDLDEVLRLEYRSKLLNPKWAQAMADQGSGGAYEISQRMTAMLGWGATTKFTEDWTWDQASETYIEDEAMAAKLRKSNPEAFNNTVKRMLEAAGRGMWNADDAKMERLRNLYSEMQDELEGVA</sequence>
<reference evidence="3 4" key="1">
    <citation type="journal article" date="2024" name="Nat. Commun.">
        <title>Phylogenomics reveals the evolutionary origins of lichenization in chlorophyte algae.</title>
        <authorList>
            <person name="Puginier C."/>
            <person name="Libourel C."/>
            <person name="Otte J."/>
            <person name="Skaloud P."/>
            <person name="Haon M."/>
            <person name="Grisel S."/>
            <person name="Petersen M."/>
            <person name="Berrin J.G."/>
            <person name="Delaux P.M."/>
            <person name="Dal Grande F."/>
            <person name="Keller J."/>
        </authorList>
    </citation>
    <scope>NUCLEOTIDE SEQUENCE [LARGE SCALE GENOMIC DNA]</scope>
    <source>
        <strain evidence="3 4">SAG 2036</strain>
    </source>
</reference>
<dbReference type="EMBL" id="JALJOQ010000322">
    <property type="protein sequence ID" value="KAK9785014.1"/>
    <property type="molecule type" value="Genomic_DNA"/>
</dbReference>
<feature type="compositionally biased region" description="Low complexity" evidence="1">
    <location>
        <begin position="196"/>
        <end position="211"/>
    </location>
</feature>
<name>A0AAW1NKU8_9CHLO</name>
<feature type="region of interest" description="Disordered" evidence="1">
    <location>
        <begin position="193"/>
        <end position="213"/>
    </location>
</feature>